<evidence type="ECO:0000256" key="6">
    <source>
        <dbReference type="ARBA" id="ARBA00048184"/>
    </source>
</evidence>
<dbReference type="GO" id="GO:0043541">
    <property type="term" value="C:UDP-N-acetylglucosamine transferase complex"/>
    <property type="evidence" value="ECO:0007669"/>
    <property type="project" value="TreeGrafter"/>
</dbReference>
<feature type="compositionally biased region" description="Low complexity" evidence="8">
    <location>
        <begin position="205"/>
        <end position="214"/>
    </location>
</feature>
<evidence type="ECO:0000259" key="9">
    <source>
        <dbReference type="Pfam" id="PF04101"/>
    </source>
</evidence>
<keyword evidence="7 10" id="KW-0328">Glycosyltransferase</keyword>
<comment type="caution">
    <text evidence="10">The sequence shown here is derived from an EMBL/GenBank/DDBJ whole genome shotgun (WGS) entry which is preliminary data.</text>
</comment>
<dbReference type="EC" id="2.4.1.141" evidence="2 7"/>
<dbReference type="EMBL" id="JAVHJM010000004">
    <property type="protein sequence ID" value="KAK6515069.1"/>
    <property type="molecule type" value="Genomic_DNA"/>
</dbReference>
<sequence>MAARHSKTGKGQEESPRVGKGVFVTVGTTAFDNLIKAFLTPDIITQLHGFGFNEIMIQYGKGKDVYDAAFTPELQSLVKEARVTIAGVEYEESTRITEYIKKADLIISHAGSGTILDALRYQKAIIVIPNESLMDNHQAELANEMAKQKYVIRGKLEQLAANISAAQSYKFRHFPRAGSRTFVEVLEDEIERAEKDKMANRKSSDSTTNTSNKKPYSYRQRRRKDCDEWVEGEQGPCGCSIT</sequence>
<keyword evidence="11" id="KW-1185">Reference proteome</keyword>
<keyword evidence="7" id="KW-0808">Transferase</keyword>
<evidence type="ECO:0000256" key="7">
    <source>
        <dbReference type="RuleBase" id="RU362128"/>
    </source>
</evidence>
<dbReference type="Gene3D" id="3.40.50.2000">
    <property type="entry name" value="Glycogen Phosphorylase B"/>
    <property type="match status" value="1"/>
</dbReference>
<evidence type="ECO:0000256" key="8">
    <source>
        <dbReference type="SAM" id="MobiDB-lite"/>
    </source>
</evidence>
<evidence type="ECO:0000313" key="10">
    <source>
        <dbReference type="EMBL" id="KAK6515069.1"/>
    </source>
</evidence>
<feature type="domain" description="Glycosyl transferase family 28 C-terminal" evidence="9">
    <location>
        <begin position="22"/>
        <end position="174"/>
    </location>
</feature>
<evidence type="ECO:0000256" key="2">
    <source>
        <dbReference type="ARBA" id="ARBA00012614"/>
    </source>
</evidence>
<comment type="subunit">
    <text evidence="1 7">Heterodimer with ALG14 to form a functional enzyme.</text>
</comment>
<comment type="function">
    <text evidence="4 7">Involved in protein N-glycosylation. Essential for the second step of the dolichol-linked oligosaccharide pathway.</text>
</comment>
<organism evidence="10 11">
    <name type="scientific">Arthrobotrys conoides</name>
    <dbReference type="NCBI Taxonomy" id="74498"/>
    <lineage>
        <taxon>Eukaryota</taxon>
        <taxon>Fungi</taxon>
        <taxon>Dikarya</taxon>
        <taxon>Ascomycota</taxon>
        <taxon>Pezizomycotina</taxon>
        <taxon>Orbiliomycetes</taxon>
        <taxon>Orbiliales</taxon>
        <taxon>Orbiliaceae</taxon>
        <taxon>Arthrobotrys</taxon>
    </lineage>
</organism>
<dbReference type="Proteomes" id="UP001307849">
    <property type="component" value="Unassembled WGS sequence"/>
</dbReference>
<comment type="subcellular location">
    <subcellularLocation>
        <location evidence="7">Endoplasmic reticulum</location>
    </subcellularLocation>
</comment>
<comment type="catalytic activity">
    <reaction evidence="6">
        <text>an N-acetyl-alpha-D-glucosaminyl-diphospho-di-trans,poly-cis-dolichol + UDP-N-acetyl-alpha-D-glucosamine = an N,N'-diacetylchitobiosyl-diphospho-di-trans,poly-cis-dolichol + UDP + H(+)</text>
        <dbReference type="Rhea" id="RHEA:23380"/>
        <dbReference type="Rhea" id="RHEA-COMP:19507"/>
        <dbReference type="Rhea" id="RHEA-COMP:19510"/>
        <dbReference type="ChEBI" id="CHEBI:15378"/>
        <dbReference type="ChEBI" id="CHEBI:57269"/>
        <dbReference type="ChEBI" id="CHEBI:57705"/>
        <dbReference type="ChEBI" id="CHEBI:58223"/>
        <dbReference type="ChEBI" id="CHEBI:58427"/>
        <dbReference type="EC" id="2.4.1.141"/>
    </reaction>
</comment>
<evidence type="ECO:0000256" key="4">
    <source>
        <dbReference type="ARBA" id="ARBA00024804"/>
    </source>
</evidence>
<proteinExistence type="inferred from homology"/>
<dbReference type="GO" id="GO:0006488">
    <property type="term" value="P:dolichol-linked oligosaccharide biosynthetic process"/>
    <property type="evidence" value="ECO:0007669"/>
    <property type="project" value="TreeGrafter"/>
</dbReference>
<dbReference type="InterPro" id="IPR052474">
    <property type="entry name" value="UDP-GlcNAc_transferase"/>
</dbReference>
<gene>
    <name evidence="10" type="primary">ALG13_1</name>
    <name evidence="7" type="synonym">ALG13</name>
    <name evidence="10" type="ORF">TWF506_007419</name>
</gene>
<dbReference type="Pfam" id="PF04101">
    <property type="entry name" value="Glyco_tran_28_C"/>
    <property type="match status" value="1"/>
</dbReference>
<accession>A0AAN8RN86</accession>
<protein>
    <recommendedName>
        <fullName evidence="3 7">UDP-N-acetylglucosamine transferase subunit ALG13</fullName>
        <ecNumber evidence="2 7">2.4.1.141</ecNumber>
    </recommendedName>
    <alternativeName>
        <fullName evidence="5 7">Asparagine-linked glycosylation protein 13</fullName>
    </alternativeName>
</protein>
<dbReference type="GO" id="GO:0004577">
    <property type="term" value="F:N-acetylglucosaminyldiphosphodolichol N-acetylglucosaminyltransferase activity"/>
    <property type="evidence" value="ECO:0007669"/>
    <property type="project" value="UniProtKB-EC"/>
</dbReference>
<dbReference type="InterPro" id="IPR007235">
    <property type="entry name" value="Glyco_trans_28_C"/>
</dbReference>
<reference evidence="10 11" key="1">
    <citation type="submission" date="2019-10" db="EMBL/GenBank/DDBJ databases">
        <authorList>
            <person name="Palmer J.M."/>
        </authorList>
    </citation>
    <scope>NUCLEOTIDE SEQUENCE [LARGE SCALE GENOMIC DNA]</scope>
    <source>
        <strain evidence="10 11">TWF506</strain>
    </source>
</reference>
<evidence type="ECO:0000256" key="3">
    <source>
        <dbReference type="ARBA" id="ARBA00017468"/>
    </source>
</evidence>
<evidence type="ECO:0000256" key="5">
    <source>
        <dbReference type="ARBA" id="ARBA00032061"/>
    </source>
</evidence>
<comment type="similarity">
    <text evidence="7">Belongs to the glycosyltransferase 28 family.</text>
</comment>
<dbReference type="PANTHER" id="PTHR47043">
    <property type="entry name" value="UDP-N-ACETYLGLUCOSAMINE TRANSFERASE SUBUNIT ALG13"/>
    <property type="match status" value="1"/>
</dbReference>
<dbReference type="AlphaFoldDB" id="A0AAN8RN86"/>
<dbReference type="PANTHER" id="PTHR47043:SF1">
    <property type="entry name" value="UDP-N-ACETYLGLUCOSAMINE TRANSFERASE SUBUNIT ALG13"/>
    <property type="match status" value="1"/>
</dbReference>
<evidence type="ECO:0000256" key="1">
    <source>
        <dbReference type="ARBA" id="ARBA00011198"/>
    </source>
</evidence>
<keyword evidence="7" id="KW-0256">Endoplasmic reticulum</keyword>
<dbReference type="SUPFAM" id="SSF53756">
    <property type="entry name" value="UDP-Glycosyltransferase/glycogen phosphorylase"/>
    <property type="match status" value="1"/>
</dbReference>
<feature type="compositionally biased region" description="Basic and acidic residues" evidence="8">
    <location>
        <begin position="194"/>
        <end position="204"/>
    </location>
</feature>
<name>A0AAN8RN86_9PEZI</name>
<feature type="region of interest" description="Disordered" evidence="8">
    <location>
        <begin position="194"/>
        <end position="225"/>
    </location>
</feature>
<evidence type="ECO:0000313" key="11">
    <source>
        <dbReference type="Proteomes" id="UP001307849"/>
    </source>
</evidence>